<dbReference type="HOGENOM" id="CLU_131085_0_0_1"/>
<dbReference type="AlphaFoldDB" id="S3CF60"/>
<evidence type="ECO:0000313" key="3">
    <source>
        <dbReference type="Proteomes" id="UP000016923"/>
    </source>
</evidence>
<dbReference type="CDD" id="cd00048">
    <property type="entry name" value="DSRM_SF"/>
    <property type="match status" value="1"/>
</dbReference>
<dbReference type="Gene3D" id="3.30.160.20">
    <property type="match status" value="1"/>
</dbReference>
<gene>
    <name evidence="2" type="ORF">F503_00107</name>
</gene>
<dbReference type="VEuPathDB" id="FungiDB:F503_00107"/>
<name>S3CF60_OPHP1</name>
<dbReference type="OMA" id="HYCATNQ"/>
<feature type="region of interest" description="Disordered" evidence="1">
    <location>
        <begin position="1"/>
        <end position="21"/>
    </location>
</feature>
<dbReference type="SUPFAM" id="SSF54768">
    <property type="entry name" value="dsRNA-binding domain-like"/>
    <property type="match status" value="1"/>
</dbReference>
<dbReference type="PANTHER" id="PTHR42030:SF1">
    <property type="entry name" value="DRBM DOMAIN-CONTAINING PROTEIN"/>
    <property type="match status" value="1"/>
</dbReference>
<evidence type="ECO:0000313" key="2">
    <source>
        <dbReference type="EMBL" id="EPE04953.1"/>
    </source>
</evidence>
<sequence length="107" mass="11602">MAGSSSSSSSYTATAKKTSASQWQDRLAEACRGYNIEAPAFQIFSDRRGGRTAWSSRVSIYGSVFTARYWYDGKNINNAREDAAEMAVAWLTGGSNPNSPSTSRAGW</sequence>
<dbReference type="OrthoDB" id="5418749at2759"/>
<keyword evidence="3" id="KW-1185">Reference proteome</keyword>
<organism evidence="2 3">
    <name type="scientific">Ophiostoma piceae (strain UAMH 11346)</name>
    <name type="common">Sap stain fungus</name>
    <dbReference type="NCBI Taxonomy" id="1262450"/>
    <lineage>
        <taxon>Eukaryota</taxon>
        <taxon>Fungi</taxon>
        <taxon>Dikarya</taxon>
        <taxon>Ascomycota</taxon>
        <taxon>Pezizomycotina</taxon>
        <taxon>Sordariomycetes</taxon>
        <taxon>Sordariomycetidae</taxon>
        <taxon>Ophiostomatales</taxon>
        <taxon>Ophiostomataceae</taxon>
        <taxon>Ophiostoma</taxon>
    </lineage>
</organism>
<proteinExistence type="predicted"/>
<reference evidence="2 3" key="1">
    <citation type="journal article" date="2013" name="BMC Genomics">
        <title>The genome and transcriptome of the pine saprophyte Ophiostoma piceae, and a comparison with the bark beetle-associated pine pathogen Grosmannia clavigera.</title>
        <authorList>
            <person name="Haridas S."/>
            <person name="Wang Y."/>
            <person name="Lim L."/>
            <person name="Massoumi Alamouti S."/>
            <person name="Jackman S."/>
            <person name="Docking R."/>
            <person name="Robertson G."/>
            <person name="Birol I."/>
            <person name="Bohlmann J."/>
            <person name="Breuil C."/>
        </authorList>
    </citation>
    <scope>NUCLEOTIDE SEQUENCE [LARGE SCALE GENOMIC DNA]</scope>
    <source>
        <strain evidence="2 3">UAMH 11346</strain>
    </source>
</reference>
<protein>
    <recommendedName>
        <fullName evidence="4">DRBM domain-containing protein</fullName>
    </recommendedName>
</protein>
<dbReference type="eggNOG" id="ENOG502S8ZQ">
    <property type="taxonomic scope" value="Eukaryota"/>
</dbReference>
<evidence type="ECO:0000256" key="1">
    <source>
        <dbReference type="SAM" id="MobiDB-lite"/>
    </source>
</evidence>
<evidence type="ECO:0008006" key="4">
    <source>
        <dbReference type="Google" id="ProtNLM"/>
    </source>
</evidence>
<accession>S3CF60</accession>
<dbReference type="EMBL" id="KE148158">
    <property type="protein sequence ID" value="EPE04953.1"/>
    <property type="molecule type" value="Genomic_DNA"/>
</dbReference>
<dbReference type="Proteomes" id="UP000016923">
    <property type="component" value="Unassembled WGS sequence"/>
</dbReference>
<dbReference type="PANTHER" id="PTHR42030">
    <property type="entry name" value="DRBM DOMAIN-CONTAINING PROTEIN"/>
    <property type="match status" value="1"/>
</dbReference>